<proteinExistence type="predicted"/>
<dbReference type="SUPFAM" id="SSF143422">
    <property type="entry name" value="Transposase IS200-like"/>
    <property type="match status" value="1"/>
</dbReference>
<dbReference type="PANTHER" id="PTHR33360">
    <property type="entry name" value="TRANSPOSASE FOR INSERTION SEQUENCE ELEMENT IS200"/>
    <property type="match status" value="1"/>
</dbReference>
<evidence type="ECO:0000313" key="2">
    <source>
        <dbReference type="EMBL" id="EJX06317.1"/>
    </source>
</evidence>
<dbReference type="GO" id="GO:0004803">
    <property type="term" value="F:transposase activity"/>
    <property type="evidence" value="ECO:0007669"/>
    <property type="project" value="InterPro"/>
</dbReference>
<dbReference type="GO" id="GO:0006313">
    <property type="term" value="P:DNA transposition"/>
    <property type="evidence" value="ECO:0007669"/>
    <property type="project" value="InterPro"/>
</dbReference>
<dbReference type="Gene3D" id="3.30.70.1290">
    <property type="entry name" value="Transposase IS200-like"/>
    <property type="match status" value="1"/>
</dbReference>
<protein>
    <submittedName>
        <fullName evidence="2">Transposase IS200-like protein</fullName>
    </submittedName>
</protein>
<name>J9GG18_9ZZZZ</name>
<dbReference type="GO" id="GO:0003677">
    <property type="term" value="F:DNA binding"/>
    <property type="evidence" value="ECO:0007669"/>
    <property type="project" value="InterPro"/>
</dbReference>
<feature type="domain" description="Transposase IS200-like" evidence="1">
    <location>
        <begin position="1"/>
        <end position="68"/>
    </location>
</feature>
<comment type="caution">
    <text evidence="2">The sequence shown here is derived from an EMBL/GenBank/DDBJ whole genome shotgun (WGS) entry which is preliminary data.</text>
</comment>
<sequence>MISIPPQFAVSDLVNRIKTATSKAIRKKHANAIAPFLWGSRFWSNSYCAISVGEGRSIESIKKYIEGQKLPS</sequence>
<dbReference type="PANTHER" id="PTHR33360:SF2">
    <property type="entry name" value="TRANSPOSASE FOR INSERTION SEQUENCE ELEMENT IS200"/>
    <property type="match status" value="1"/>
</dbReference>
<reference evidence="2" key="1">
    <citation type="journal article" date="2012" name="PLoS ONE">
        <title>Gene sets for utilization of primary and secondary nutrition supplies in the distal gut of endangered iberian lynx.</title>
        <authorList>
            <person name="Alcaide M."/>
            <person name="Messina E."/>
            <person name="Richter M."/>
            <person name="Bargiela R."/>
            <person name="Peplies J."/>
            <person name="Huws S.A."/>
            <person name="Newbold C.J."/>
            <person name="Golyshin P.N."/>
            <person name="Simon M.A."/>
            <person name="Lopez G."/>
            <person name="Yakimov M.M."/>
            <person name="Ferrer M."/>
        </authorList>
    </citation>
    <scope>NUCLEOTIDE SEQUENCE</scope>
</reference>
<dbReference type="NCBIfam" id="NF033573">
    <property type="entry name" value="transpos_IS200"/>
    <property type="match status" value="1"/>
</dbReference>
<organism evidence="2">
    <name type="scientific">gut metagenome</name>
    <dbReference type="NCBI Taxonomy" id="749906"/>
    <lineage>
        <taxon>unclassified sequences</taxon>
        <taxon>metagenomes</taxon>
        <taxon>organismal metagenomes</taxon>
    </lineage>
</organism>
<dbReference type="InterPro" id="IPR036515">
    <property type="entry name" value="Transposase_17_sf"/>
</dbReference>
<dbReference type="Pfam" id="PF01797">
    <property type="entry name" value="Y1_Tnp"/>
    <property type="match status" value="1"/>
</dbReference>
<accession>J9GG18</accession>
<dbReference type="AlphaFoldDB" id="J9GG18"/>
<evidence type="ECO:0000259" key="1">
    <source>
        <dbReference type="Pfam" id="PF01797"/>
    </source>
</evidence>
<dbReference type="EMBL" id="AMCI01001201">
    <property type="protein sequence ID" value="EJX06317.1"/>
    <property type="molecule type" value="Genomic_DNA"/>
</dbReference>
<gene>
    <name evidence="2" type="ORF">EVA_05576</name>
</gene>
<dbReference type="InterPro" id="IPR002686">
    <property type="entry name" value="Transposase_17"/>
</dbReference>